<dbReference type="Gene3D" id="2.40.300.10">
    <property type="entry name" value="Head decoration protein D"/>
    <property type="match status" value="1"/>
</dbReference>
<sequence>MRAYVFKTDLPGLSDLIHSEYDPTYTTDERKGRGGVGTARAFPAFVLLGTILIGAATVTAGAVVGTGNGAIGAVTADVGAPAGVYSVVVVSAAANGGSFQVIKPDGGVDGAGSVGVAYNGALNFTLADGSTDFAVGDRIPVTVAYAAGVVEKDVPWDPAATDGTQIITGINLFEAEAPVGQDVELKSLRRGPVIVRREAIVWPAGATAALKEAAYARLAELGIRPFVSG</sequence>
<accession>A0ABV2RAS5</accession>
<comment type="caution">
    <text evidence="1">The sequence shown here is derived from an EMBL/GenBank/DDBJ whole genome shotgun (WGS) entry which is preliminary data.</text>
</comment>
<dbReference type="Proteomes" id="UP001549313">
    <property type="component" value="Unassembled WGS sequence"/>
</dbReference>
<evidence type="ECO:0000313" key="2">
    <source>
        <dbReference type="Proteomes" id="UP001549313"/>
    </source>
</evidence>
<name>A0ABV2RAS5_9CAUL</name>
<dbReference type="Pfam" id="PF02924">
    <property type="entry name" value="HDPD"/>
    <property type="match status" value="1"/>
</dbReference>
<gene>
    <name evidence="1" type="ORF">ABIE19_001621</name>
</gene>
<proteinExistence type="predicted"/>
<organism evidence="1 2">
    <name type="scientific">Brevundimonas faecalis</name>
    <dbReference type="NCBI Taxonomy" id="947378"/>
    <lineage>
        <taxon>Bacteria</taxon>
        <taxon>Pseudomonadati</taxon>
        <taxon>Pseudomonadota</taxon>
        <taxon>Alphaproteobacteria</taxon>
        <taxon>Caulobacterales</taxon>
        <taxon>Caulobacteraceae</taxon>
        <taxon>Brevundimonas</taxon>
    </lineage>
</organism>
<dbReference type="InterPro" id="IPR004195">
    <property type="entry name" value="Head_decoration_D"/>
</dbReference>
<evidence type="ECO:0000313" key="1">
    <source>
        <dbReference type="EMBL" id="MET4683691.1"/>
    </source>
</evidence>
<evidence type="ECO:0008006" key="3">
    <source>
        <dbReference type="Google" id="ProtNLM"/>
    </source>
</evidence>
<dbReference type="RefSeq" id="WP_354088649.1">
    <property type="nucleotide sequence ID" value="NZ_JBEPTF010000002.1"/>
</dbReference>
<reference evidence="1 2" key="1">
    <citation type="submission" date="2024-06" db="EMBL/GenBank/DDBJ databases">
        <title>Sorghum-associated microbial communities from plants grown in Nebraska, USA.</title>
        <authorList>
            <person name="Schachtman D."/>
        </authorList>
    </citation>
    <scope>NUCLEOTIDE SEQUENCE [LARGE SCALE GENOMIC DNA]</scope>
    <source>
        <strain evidence="1 2">2814</strain>
    </source>
</reference>
<protein>
    <recommendedName>
        <fullName evidence="3">Head decoration protein</fullName>
    </recommendedName>
</protein>
<keyword evidence="2" id="KW-1185">Reference proteome</keyword>
<dbReference type="EMBL" id="JBEPTF010000002">
    <property type="protein sequence ID" value="MET4683691.1"/>
    <property type="molecule type" value="Genomic_DNA"/>
</dbReference>